<gene>
    <name evidence="1" type="ORF">PPRIM_AZ9-3.1.T0350209</name>
</gene>
<comment type="caution">
    <text evidence="1">The sequence shown here is derived from an EMBL/GenBank/DDBJ whole genome shotgun (WGS) entry which is preliminary data.</text>
</comment>
<organism evidence="1 2">
    <name type="scientific">Paramecium primaurelia</name>
    <dbReference type="NCBI Taxonomy" id="5886"/>
    <lineage>
        <taxon>Eukaryota</taxon>
        <taxon>Sar</taxon>
        <taxon>Alveolata</taxon>
        <taxon>Ciliophora</taxon>
        <taxon>Intramacronucleata</taxon>
        <taxon>Oligohymenophorea</taxon>
        <taxon>Peniculida</taxon>
        <taxon>Parameciidae</taxon>
        <taxon>Paramecium</taxon>
    </lineage>
</organism>
<name>A0A8S1LC96_PARPR</name>
<dbReference type="EMBL" id="CAJJDM010000034">
    <property type="protein sequence ID" value="CAD8063925.1"/>
    <property type="molecule type" value="Genomic_DNA"/>
</dbReference>
<evidence type="ECO:0000313" key="2">
    <source>
        <dbReference type="Proteomes" id="UP000688137"/>
    </source>
</evidence>
<dbReference type="AlphaFoldDB" id="A0A8S1LC96"/>
<keyword evidence="2" id="KW-1185">Reference proteome</keyword>
<accession>A0A8S1LC96</accession>
<proteinExistence type="predicted"/>
<evidence type="ECO:0000313" key="1">
    <source>
        <dbReference type="EMBL" id="CAD8063925.1"/>
    </source>
</evidence>
<sequence>MNMFQLLFTKFADILLSSRTFPFLQCQPSIQNQTKEMGVIWTQEMNLNVRQLLQNNWRTSQSNEMIVQFFIENDENSFLVEEWCLIQQQSTIPNQLTSNKMNNTLLKQLTIWLRSAIAMMTMTTIFKEEFITKQYKVSHSLLFYNKNTKKRSDWIDDSKLQVKKITTKFLNQQNLQLTIAQQGSLDQVLQSRMNRTESPLYKRCRYLSEQICDKDSQAYQRKMTMDSEQWDQQKSHLIENTSLSSTNNLNRSFISVYSRKEEVELLFTQEEAALKLQDKNFLDENYEINMMTNDHVQKEIFISQIMITNKLSIQEKNNQQQILNTLKNIHNKSKNRRIRSLQITKLLNFYRQFS</sequence>
<reference evidence="1" key="1">
    <citation type="submission" date="2021-01" db="EMBL/GenBank/DDBJ databases">
        <authorList>
            <consortium name="Genoscope - CEA"/>
            <person name="William W."/>
        </authorList>
    </citation>
    <scope>NUCLEOTIDE SEQUENCE</scope>
</reference>
<dbReference type="Proteomes" id="UP000688137">
    <property type="component" value="Unassembled WGS sequence"/>
</dbReference>
<protein>
    <submittedName>
        <fullName evidence="1">Uncharacterized protein</fullName>
    </submittedName>
</protein>